<organism evidence="1 2">
    <name type="scientific">Austropuccinia psidii MF-1</name>
    <dbReference type="NCBI Taxonomy" id="1389203"/>
    <lineage>
        <taxon>Eukaryota</taxon>
        <taxon>Fungi</taxon>
        <taxon>Dikarya</taxon>
        <taxon>Basidiomycota</taxon>
        <taxon>Pucciniomycotina</taxon>
        <taxon>Pucciniomycetes</taxon>
        <taxon>Pucciniales</taxon>
        <taxon>Sphaerophragmiaceae</taxon>
        <taxon>Austropuccinia</taxon>
    </lineage>
</organism>
<name>A0A9Q3BZM6_9BASI</name>
<gene>
    <name evidence="1" type="ORF">O181_014142</name>
</gene>
<dbReference type="EMBL" id="AVOT02003735">
    <property type="protein sequence ID" value="MBW0474427.1"/>
    <property type="molecule type" value="Genomic_DNA"/>
</dbReference>
<dbReference type="AlphaFoldDB" id="A0A9Q3BZM6"/>
<protein>
    <submittedName>
        <fullName evidence="1">Uncharacterized protein</fullName>
    </submittedName>
</protein>
<comment type="caution">
    <text evidence="1">The sequence shown here is derived from an EMBL/GenBank/DDBJ whole genome shotgun (WGS) entry which is preliminary data.</text>
</comment>
<keyword evidence="2" id="KW-1185">Reference proteome</keyword>
<dbReference type="Proteomes" id="UP000765509">
    <property type="component" value="Unassembled WGS sequence"/>
</dbReference>
<evidence type="ECO:0000313" key="2">
    <source>
        <dbReference type="Proteomes" id="UP000765509"/>
    </source>
</evidence>
<accession>A0A9Q3BZM6</accession>
<evidence type="ECO:0000313" key="1">
    <source>
        <dbReference type="EMBL" id="MBW0474427.1"/>
    </source>
</evidence>
<proteinExistence type="predicted"/>
<reference evidence="1" key="1">
    <citation type="submission" date="2021-03" db="EMBL/GenBank/DDBJ databases">
        <title>Draft genome sequence of rust myrtle Austropuccinia psidii MF-1, a brazilian biotype.</title>
        <authorList>
            <person name="Quecine M.C."/>
            <person name="Pachon D.M.R."/>
            <person name="Bonatelli M.L."/>
            <person name="Correr F.H."/>
            <person name="Franceschini L.M."/>
            <person name="Leite T.F."/>
            <person name="Margarido G.R.A."/>
            <person name="Almeida C.A."/>
            <person name="Ferrarezi J.A."/>
            <person name="Labate C.A."/>
        </authorList>
    </citation>
    <scope>NUCLEOTIDE SEQUENCE</scope>
    <source>
        <strain evidence="1">MF-1</strain>
    </source>
</reference>
<sequence length="144" mass="16086">MSKEDQVILTSYAHLLPVIKSLSRFNTSGFPTSNPSKQPQQDSTLVWCSGAHHSRWGVLSQPCVITSNGCLWEIYPDPNLWPIENVIRCMAFGPYLNLLDTYDLRPYPVIIGLLSNSPPPQPPGQYPCFKTRGSILSSKGLWPL</sequence>